<feature type="region of interest" description="Disordered" evidence="1">
    <location>
        <begin position="1"/>
        <end position="25"/>
    </location>
</feature>
<dbReference type="RefSeq" id="WP_206960589.1">
    <property type="nucleotide sequence ID" value="NZ_BAAAJJ010000012.1"/>
</dbReference>
<accession>A0A939F4Z6</accession>
<sequence>MRHANTSSSTSTSLHGAQWRRSSRSTGMNNCVEAAQLGCGRLAVRDSKNVTFPALLFAAGTWTDFLAAVRDEALGNLD</sequence>
<proteinExistence type="predicted"/>
<evidence type="ECO:0000259" key="2">
    <source>
        <dbReference type="Pfam" id="PF04149"/>
    </source>
</evidence>
<dbReference type="AlphaFoldDB" id="A0A939F4Z6"/>
<evidence type="ECO:0000313" key="4">
    <source>
        <dbReference type="Proteomes" id="UP000664167"/>
    </source>
</evidence>
<dbReference type="Pfam" id="PF04149">
    <property type="entry name" value="DUF397"/>
    <property type="match status" value="1"/>
</dbReference>
<name>A0A939F4Z6_9ACTN</name>
<evidence type="ECO:0000313" key="3">
    <source>
        <dbReference type="EMBL" id="MBO0511122.1"/>
    </source>
</evidence>
<organism evidence="3 4">
    <name type="scientific">Streptomyces beijiangensis</name>
    <dbReference type="NCBI Taxonomy" id="163361"/>
    <lineage>
        <taxon>Bacteria</taxon>
        <taxon>Bacillati</taxon>
        <taxon>Actinomycetota</taxon>
        <taxon>Actinomycetes</taxon>
        <taxon>Kitasatosporales</taxon>
        <taxon>Streptomycetaceae</taxon>
        <taxon>Streptomyces</taxon>
    </lineage>
</organism>
<comment type="caution">
    <text evidence="3">The sequence shown here is derived from an EMBL/GenBank/DDBJ whole genome shotgun (WGS) entry which is preliminary data.</text>
</comment>
<reference evidence="3" key="1">
    <citation type="submission" date="2021-03" db="EMBL/GenBank/DDBJ databases">
        <title>Streptomyces poriferae sp. nov., a novel marine sponge-derived Actinobacteria species with anti-MRSA activity.</title>
        <authorList>
            <person name="Sandoval-Powers M."/>
            <person name="Kralova S."/>
            <person name="Nguyen G.-S."/>
            <person name="Fawwal D."/>
            <person name="Degnes K."/>
            <person name="Klinkenberg G."/>
            <person name="Sletta H."/>
            <person name="Wentzel A."/>
            <person name="Liles M.R."/>
        </authorList>
    </citation>
    <scope>NUCLEOTIDE SEQUENCE</scope>
    <source>
        <strain evidence="3">DSM 41794</strain>
    </source>
</reference>
<keyword evidence="4" id="KW-1185">Reference proteome</keyword>
<dbReference type="EMBL" id="JAFLRJ010000036">
    <property type="protein sequence ID" value="MBO0511122.1"/>
    <property type="molecule type" value="Genomic_DNA"/>
</dbReference>
<dbReference type="Proteomes" id="UP000664167">
    <property type="component" value="Unassembled WGS sequence"/>
</dbReference>
<feature type="compositionally biased region" description="Polar residues" evidence="1">
    <location>
        <begin position="1"/>
        <end position="15"/>
    </location>
</feature>
<dbReference type="InterPro" id="IPR007278">
    <property type="entry name" value="DUF397"/>
</dbReference>
<evidence type="ECO:0000256" key="1">
    <source>
        <dbReference type="SAM" id="MobiDB-lite"/>
    </source>
</evidence>
<gene>
    <name evidence="3" type="ORF">J0695_04770</name>
</gene>
<protein>
    <submittedName>
        <fullName evidence="3">DUF397 domain-containing protein</fullName>
    </submittedName>
</protein>
<feature type="domain" description="DUF397" evidence="2">
    <location>
        <begin position="17"/>
        <end position="70"/>
    </location>
</feature>